<feature type="domain" description="EamA" evidence="7">
    <location>
        <begin position="12"/>
        <end position="143"/>
    </location>
</feature>
<comment type="subcellular location">
    <subcellularLocation>
        <location evidence="1">Membrane</location>
        <topology evidence="1">Multi-pass membrane protein</topology>
    </subcellularLocation>
</comment>
<evidence type="ECO:0000259" key="7">
    <source>
        <dbReference type="Pfam" id="PF00892"/>
    </source>
</evidence>
<keyword evidence="9" id="KW-1185">Reference proteome</keyword>
<feature type="transmembrane region" description="Helical" evidence="6">
    <location>
        <begin position="99"/>
        <end position="121"/>
    </location>
</feature>
<dbReference type="PANTHER" id="PTHR32322:SF2">
    <property type="entry name" value="EAMA DOMAIN-CONTAINING PROTEIN"/>
    <property type="match status" value="1"/>
</dbReference>
<evidence type="ECO:0000313" key="9">
    <source>
        <dbReference type="Proteomes" id="UP001595528"/>
    </source>
</evidence>
<dbReference type="EMBL" id="JBHRTR010000049">
    <property type="protein sequence ID" value="MFC3230794.1"/>
    <property type="molecule type" value="Genomic_DNA"/>
</dbReference>
<proteinExistence type="inferred from homology"/>
<feature type="transmembrane region" description="Helical" evidence="6">
    <location>
        <begin position="248"/>
        <end position="269"/>
    </location>
</feature>
<evidence type="ECO:0000256" key="6">
    <source>
        <dbReference type="SAM" id="Phobius"/>
    </source>
</evidence>
<sequence>MNVTDGEGSRLAGILGALAALLIWSGFILTTRWGLRGPIQPADMLMLRFGVSGLIMLPFFIRRGFAGLRFWQVMTMALLAGVGFSCLSFFTGFSMAPAAHAGVLLPGMLPFFTSILGALFLGERLRGMRLFGLGLIFAGIAALGWSSISSDTPGQWIGDLGFIGASLSWSIFTVLMRRWNVSPVNATMLICVPSMVIYTPVYLAFLPVHLHELPWTWIAFYGVYQGLFAVVLSVIAFGIAVRNIGATAAASITSGVPAIATVAAIPLLGEVPTPVTAIGVALAICGMLVSVQAVRRGPAVSLRHSTAGD</sequence>
<dbReference type="InterPro" id="IPR050638">
    <property type="entry name" value="AA-Vitamin_Transporters"/>
</dbReference>
<dbReference type="SUPFAM" id="SSF103481">
    <property type="entry name" value="Multidrug resistance efflux transporter EmrE"/>
    <property type="match status" value="2"/>
</dbReference>
<evidence type="ECO:0000256" key="1">
    <source>
        <dbReference type="ARBA" id="ARBA00004141"/>
    </source>
</evidence>
<dbReference type="InterPro" id="IPR037185">
    <property type="entry name" value="EmrE-like"/>
</dbReference>
<dbReference type="Gene3D" id="1.10.3730.20">
    <property type="match status" value="1"/>
</dbReference>
<name>A0ABV7L8D6_9PROT</name>
<gene>
    <name evidence="8" type="ORF">ACFOGJ_26355</name>
</gene>
<evidence type="ECO:0000256" key="2">
    <source>
        <dbReference type="ARBA" id="ARBA00007362"/>
    </source>
</evidence>
<evidence type="ECO:0000256" key="3">
    <source>
        <dbReference type="ARBA" id="ARBA00022692"/>
    </source>
</evidence>
<evidence type="ECO:0000256" key="4">
    <source>
        <dbReference type="ARBA" id="ARBA00022989"/>
    </source>
</evidence>
<feature type="transmembrane region" description="Helical" evidence="6">
    <location>
        <begin position="275"/>
        <end position="294"/>
    </location>
</feature>
<protein>
    <submittedName>
        <fullName evidence="8">DMT family transporter</fullName>
    </submittedName>
</protein>
<feature type="transmembrane region" description="Helical" evidence="6">
    <location>
        <begin position="154"/>
        <end position="175"/>
    </location>
</feature>
<comment type="caution">
    <text evidence="8">The sequence shown here is derived from an EMBL/GenBank/DDBJ whole genome shotgun (WGS) entry which is preliminary data.</text>
</comment>
<dbReference type="Proteomes" id="UP001595528">
    <property type="component" value="Unassembled WGS sequence"/>
</dbReference>
<dbReference type="Pfam" id="PF00892">
    <property type="entry name" value="EamA"/>
    <property type="match status" value="2"/>
</dbReference>
<keyword evidence="5 6" id="KW-0472">Membrane</keyword>
<keyword evidence="4 6" id="KW-1133">Transmembrane helix</keyword>
<accession>A0ABV7L8D6</accession>
<dbReference type="RefSeq" id="WP_379906250.1">
    <property type="nucleotide sequence ID" value="NZ_JBHRTR010000049.1"/>
</dbReference>
<feature type="transmembrane region" description="Helical" evidence="6">
    <location>
        <begin position="73"/>
        <end position="93"/>
    </location>
</feature>
<feature type="transmembrane region" description="Helical" evidence="6">
    <location>
        <begin position="187"/>
        <end position="206"/>
    </location>
</feature>
<dbReference type="InterPro" id="IPR000620">
    <property type="entry name" value="EamA_dom"/>
</dbReference>
<dbReference type="PANTHER" id="PTHR32322">
    <property type="entry name" value="INNER MEMBRANE TRANSPORTER"/>
    <property type="match status" value="1"/>
</dbReference>
<feature type="transmembrane region" description="Helical" evidence="6">
    <location>
        <begin position="218"/>
        <end position="241"/>
    </location>
</feature>
<feature type="domain" description="EamA" evidence="7">
    <location>
        <begin position="157"/>
        <end position="290"/>
    </location>
</feature>
<feature type="transmembrane region" description="Helical" evidence="6">
    <location>
        <begin position="45"/>
        <end position="61"/>
    </location>
</feature>
<feature type="transmembrane region" description="Helical" evidence="6">
    <location>
        <begin position="130"/>
        <end position="148"/>
    </location>
</feature>
<organism evidence="8 9">
    <name type="scientific">Marinibaculum pumilum</name>
    <dbReference type="NCBI Taxonomy" id="1766165"/>
    <lineage>
        <taxon>Bacteria</taxon>
        <taxon>Pseudomonadati</taxon>
        <taxon>Pseudomonadota</taxon>
        <taxon>Alphaproteobacteria</taxon>
        <taxon>Rhodospirillales</taxon>
        <taxon>Rhodospirillaceae</taxon>
        <taxon>Marinibaculum</taxon>
    </lineage>
</organism>
<reference evidence="9" key="1">
    <citation type="journal article" date="2019" name="Int. J. Syst. Evol. Microbiol.">
        <title>The Global Catalogue of Microorganisms (GCM) 10K type strain sequencing project: providing services to taxonomists for standard genome sequencing and annotation.</title>
        <authorList>
            <consortium name="The Broad Institute Genomics Platform"/>
            <consortium name="The Broad Institute Genome Sequencing Center for Infectious Disease"/>
            <person name="Wu L."/>
            <person name="Ma J."/>
        </authorList>
    </citation>
    <scope>NUCLEOTIDE SEQUENCE [LARGE SCALE GENOMIC DNA]</scope>
    <source>
        <strain evidence="9">KCTC 42964</strain>
    </source>
</reference>
<evidence type="ECO:0000256" key="5">
    <source>
        <dbReference type="ARBA" id="ARBA00023136"/>
    </source>
</evidence>
<feature type="transmembrane region" description="Helical" evidence="6">
    <location>
        <begin position="12"/>
        <end position="33"/>
    </location>
</feature>
<comment type="similarity">
    <text evidence="2">Belongs to the EamA transporter family.</text>
</comment>
<keyword evidence="3 6" id="KW-0812">Transmembrane</keyword>
<evidence type="ECO:0000313" key="8">
    <source>
        <dbReference type="EMBL" id="MFC3230794.1"/>
    </source>
</evidence>